<dbReference type="InterPro" id="IPR001841">
    <property type="entry name" value="Znf_RING"/>
</dbReference>
<dbReference type="GO" id="GO:0005737">
    <property type="term" value="C:cytoplasm"/>
    <property type="evidence" value="ECO:0007669"/>
    <property type="project" value="TreeGrafter"/>
</dbReference>
<dbReference type="InterPro" id="IPR035892">
    <property type="entry name" value="C2_domain_sf"/>
</dbReference>
<dbReference type="GeneID" id="20226216"/>
<dbReference type="Pfam" id="PF00621">
    <property type="entry name" value="RhoGEF"/>
    <property type="match status" value="1"/>
</dbReference>
<organism evidence="9">
    <name type="scientific">Aureococcus anophagefferens</name>
    <name type="common">Harmful bloom alga</name>
    <dbReference type="NCBI Taxonomy" id="44056"/>
    <lineage>
        <taxon>Eukaryota</taxon>
        <taxon>Sar</taxon>
        <taxon>Stramenopiles</taxon>
        <taxon>Ochrophyta</taxon>
        <taxon>Pelagophyceae</taxon>
        <taxon>Pelagomonadales</taxon>
        <taxon>Pelagomonadaceae</taxon>
        <taxon>Aureococcus</taxon>
    </lineage>
</organism>
<keyword evidence="4" id="KW-0812">Transmembrane</keyword>
<reference evidence="8 9" key="1">
    <citation type="journal article" date="2011" name="Proc. Natl. Acad. Sci. U.S.A.">
        <title>Niche of harmful alga Aureococcus anophagefferens revealed through ecogenomics.</title>
        <authorList>
            <person name="Gobler C.J."/>
            <person name="Berry D.L."/>
            <person name="Dyhrman S.T."/>
            <person name="Wilhelm S.W."/>
            <person name="Salamov A."/>
            <person name="Lobanov A.V."/>
            <person name="Zhang Y."/>
            <person name="Collier J.L."/>
            <person name="Wurch L.L."/>
            <person name="Kustka A.B."/>
            <person name="Dill B.D."/>
            <person name="Shah M."/>
            <person name="VerBerkmoes N.C."/>
            <person name="Kuo A."/>
            <person name="Terry A."/>
            <person name="Pangilinan J."/>
            <person name="Lindquist E.A."/>
            <person name="Lucas S."/>
            <person name="Paulsen I.T."/>
            <person name="Hattenrath-Lehmann T.K."/>
            <person name="Talmage S.C."/>
            <person name="Walker E.A."/>
            <person name="Koch F."/>
            <person name="Burson A.M."/>
            <person name="Marcoval M.A."/>
            <person name="Tang Y.Z."/>
            <person name="Lecleir G.R."/>
            <person name="Coyne K.J."/>
            <person name="Berg G.M."/>
            <person name="Bertrand E.M."/>
            <person name="Saito M.A."/>
            <person name="Gladyshev V.N."/>
            <person name="Grigoriev I.V."/>
        </authorList>
    </citation>
    <scope>NUCLEOTIDE SEQUENCE [LARGE SCALE GENOMIC DNA]</scope>
    <source>
        <strain evidence="9">CCMP 1984</strain>
    </source>
</reference>
<dbReference type="RefSeq" id="XP_009041092.1">
    <property type="nucleotide sequence ID" value="XM_009042844.1"/>
</dbReference>
<dbReference type="Gene3D" id="3.30.40.10">
    <property type="entry name" value="Zinc/RING finger domain, C3HC4 (zinc finger)"/>
    <property type="match status" value="1"/>
</dbReference>
<evidence type="ECO:0000313" key="8">
    <source>
        <dbReference type="EMBL" id="EGB04241.1"/>
    </source>
</evidence>
<evidence type="ECO:0000313" key="9">
    <source>
        <dbReference type="Proteomes" id="UP000002729"/>
    </source>
</evidence>
<keyword evidence="4" id="KW-1133">Transmembrane helix</keyword>
<dbReference type="PROSITE" id="PS50010">
    <property type="entry name" value="DH_2"/>
    <property type="match status" value="1"/>
</dbReference>
<keyword evidence="4" id="KW-0472">Membrane</keyword>
<keyword evidence="1" id="KW-0479">Metal-binding</keyword>
<dbReference type="Gene3D" id="2.60.40.150">
    <property type="entry name" value="C2 domain"/>
    <property type="match status" value="1"/>
</dbReference>
<dbReference type="PROSITE" id="PS51650">
    <property type="entry name" value="C2_DOCK"/>
    <property type="match status" value="1"/>
</dbReference>
<evidence type="ECO:0000256" key="1">
    <source>
        <dbReference type="PROSITE-ProRule" id="PRU00175"/>
    </source>
</evidence>
<dbReference type="InterPro" id="IPR013083">
    <property type="entry name" value="Znf_RING/FYVE/PHD"/>
</dbReference>
<dbReference type="InParanoid" id="F0YKY5"/>
<dbReference type="OrthoDB" id="18896at2759"/>
<dbReference type="SMART" id="SM00325">
    <property type="entry name" value="RhoGEF"/>
    <property type="match status" value="1"/>
</dbReference>
<dbReference type="PANTHER" id="PTHR45653">
    <property type="entry name" value="DEDICATOR OF CYTOKINESIS"/>
    <property type="match status" value="1"/>
</dbReference>
<dbReference type="InterPro" id="IPR026791">
    <property type="entry name" value="DOCK"/>
</dbReference>
<evidence type="ECO:0000256" key="2">
    <source>
        <dbReference type="PROSITE-ProRule" id="PRU00983"/>
    </source>
</evidence>
<feature type="domain" description="DH" evidence="5">
    <location>
        <begin position="1831"/>
        <end position="2034"/>
    </location>
</feature>
<dbReference type="SMART" id="SM00184">
    <property type="entry name" value="RING"/>
    <property type="match status" value="1"/>
</dbReference>
<dbReference type="SUPFAM" id="SSF48065">
    <property type="entry name" value="DBL homology domain (DH-domain)"/>
    <property type="match status" value="1"/>
</dbReference>
<dbReference type="InterPro" id="IPR035899">
    <property type="entry name" value="DBL_dom_sf"/>
</dbReference>
<dbReference type="eggNOG" id="KOG1998">
    <property type="taxonomic scope" value="Eukaryota"/>
</dbReference>
<feature type="transmembrane region" description="Helical" evidence="4">
    <location>
        <begin position="53"/>
        <end position="71"/>
    </location>
</feature>
<evidence type="ECO:0000256" key="4">
    <source>
        <dbReference type="SAM" id="Phobius"/>
    </source>
</evidence>
<keyword evidence="1" id="KW-0863">Zinc-finger</keyword>
<keyword evidence="9" id="KW-1185">Reference proteome</keyword>
<dbReference type="GO" id="GO:0007264">
    <property type="term" value="P:small GTPase-mediated signal transduction"/>
    <property type="evidence" value="ECO:0007669"/>
    <property type="project" value="InterPro"/>
</dbReference>
<comment type="similarity">
    <text evidence="2">Belongs to the DOCK family.</text>
</comment>
<proteinExistence type="inferred from homology"/>
<dbReference type="SUPFAM" id="SSF57850">
    <property type="entry name" value="RING/U-box"/>
    <property type="match status" value="1"/>
</dbReference>
<protein>
    <submittedName>
        <fullName evidence="8">Uncharacterized protein</fullName>
    </submittedName>
</protein>
<evidence type="ECO:0000256" key="3">
    <source>
        <dbReference type="SAM" id="MobiDB-lite"/>
    </source>
</evidence>
<dbReference type="PROSITE" id="PS50089">
    <property type="entry name" value="ZF_RING_2"/>
    <property type="match status" value="1"/>
</dbReference>
<evidence type="ECO:0000259" key="7">
    <source>
        <dbReference type="PROSITE" id="PS51650"/>
    </source>
</evidence>
<dbReference type="Pfam" id="PF13920">
    <property type="entry name" value="zf-C3HC4_3"/>
    <property type="match status" value="1"/>
</dbReference>
<dbReference type="InterPro" id="IPR027007">
    <property type="entry name" value="C2_DOCK-type_domain"/>
</dbReference>
<gene>
    <name evidence="8" type="ORF">AURANDRAFT_67381</name>
</gene>
<feature type="domain" description="C2 DOCK-type" evidence="7">
    <location>
        <begin position="754"/>
        <end position="918"/>
    </location>
</feature>
<dbReference type="Pfam" id="PF14429">
    <property type="entry name" value="DOCK-C2"/>
    <property type="match status" value="1"/>
</dbReference>
<dbReference type="Proteomes" id="UP000002729">
    <property type="component" value="Unassembled WGS sequence"/>
</dbReference>
<evidence type="ECO:0000259" key="6">
    <source>
        <dbReference type="PROSITE" id="PS50089"/>
    </source>
</evidence>
<feature type="domain" description="RING-type" evidence="6">
    <location>
        <begin position="235"/>
        <end position="270"/>
    </location>
</feature>
<dbReference type="KEGG" id="aaf:AURANDRAFT_67381"/>
<evidence type="ECO:0000259" key="5">
    <source>
        <dbReference type="PROSITE" id="PS50010"/>
    </source>
</evidence>
<dbReference type="GO" id="GO:0005085">
    <property type="term" value="F:guanyl-nucleotide exchange factor activity"/>
    <property type="evidence" value="ECO:0007669"/>
    <property type="project" value="InterPro"/>
</dbReference>
<dbReference type="Gene3D" id="1.20.900.10">
    <property type="entry name" value="Dbl homology (DH) domain"/>
    <property type="match status" value="1"/>
</dbReference>
<name>F0YKY5_AURAN</name>
<keyword evidence="1" id="KW-0862">Zinc</keyword>
<feature type="region of interest" description="Disordered" evidence="3">
    <location>
        <begin position="1119"/>
        <end position="1162"/>
    </location>
</feature>
<dbReference type="GO" id="GO:0008270">
    <property type="term" value="F:zinc ion binding"/>
    <property type="evidence" value="ECO:0007669"/>
    <property type="project" value="UniProtKB-KW"/>
</dbReference>
<dbReference type="EMBL" id="GL833154">
    <property type="protein sequence ID" value="EGB04241.1"/>
    <property type="molecule type" value="Genomic_DNA"/>
</dbReference>
<dbReference type="InterPro" id="IPR000219">
    <property type="entry name" value="DH_dom"/>
</dbReference>
<dbReference type="PANTHER" id="PTHR45653:SF10">
    <property type="entry name" value="MYOBLAST CITY, ISOFORM B"/>
    <property type="match status" value="1"/>
</dbReference>
<dbReference type="GO" id="GO:0005886">
    <property type="term" value="C:plasma membrane"/>
    <property type="evidence" value="ECO:0007669"/>
    <property type="project" value="TreeGrafter"/>
</dbReference>
<dbReference type="GO" id="GO:0031267">
    <property type="term" value="F:small GTPase binding"/>
    <property type="evidence" value="ECO:0007669"/>
    <property type="project" value="TreeGrafter"/>
</dbReference>
<sequence length="2034" mass="222467">MADFQDTLALFSGQPVYEYVRNAVTVQHSSRVGKVVANHVFHALERLRSVRMILHYWSFAATFFLLIAVGTQCAHHVKSLQAQIERWAKLNLMSKRCLISESRKREQACSVYDEFYCMLINLHNQLSFLGQQSPFILESTYLAFDSELLDLIAAAAGHKQTFHQICGKLIFGNGILSKAAEAANISNKASPELDFATSVFDWLEAVRPINLESEALERLSIAAKAARNAAMAASCVVCLDGIRDVVFLDCMHLVVCRDCSSTIDECPICRLAIQKKYVLGCTTLARPTVPGRLQGCSPEVLEPTPQSRPRIGGHPPARPAASWPLVVVYMIWYRKDHPGTRTSFAKERRWMCNFALVTEPKVARISASRNDMRANEVIVADLHGPHGLHVRGSLAHRDSRTLQSFIAKSRFALQSRRTHSIMDFFESPRTADGHLATINNCSSSRLIALHRCCSLARARRTSSSASVSRRIFVDVELRRLPRGEEPRHFYMSLWSQVGEDFVPLTEERLAALSSEASTLRMPLKSQPLPKKVVRKRVVFRDILLSELRDKGIWLVCRAYRVGRLRTDGDKSPACDDESRGNSGLLKETRKLGVDARFTAVKTDAAMEQSGQIIRVSQIPTLSYIHSMALLGVAAINLSAALDRNDLWVFESSDSEKANCLWDTPGAPFWRPVVAWMAVARLHLSNKRRATSGRQLTKALCNLYAHPMRVTRADKSLRRLSSTSVTPVDRIRPPEGGICADAATFAEPIMDDRRRNSLFVTLVSGSFSQDSKLAARSVEVRAHLISDAGKTLPNIARGCLRHVGHCQFRSSTHYHVNRPMWEECFRVTLPMDDLRKYHLLFSFAHCGCKLPRDIFAFAFLPLACEEARGAVLTSTAKWVDGEGREENEASPIVDGAHKLACFEPFEHDSPTLTAMTEPLPSSVSMGRGVKAMDKRMPSYLQRGAARQRGRRMSAGGAAVALGGALRAPRRGDVLFSTASTRSGAVAQAAAAAGGEREWLAIETTLVSECSASAYTPELQKLLRWKQLSPGQETVRAIHAAASADALVDDSRLWPSRFTYGLHALLDIFLTERAPGEPAAAFRTLATTLANFAIRPGRAHIHRVSLRRALAADISSFLPGLRPPTLESEVPTSPLHESPPPPMHTSRVSHHGTPSDDNKQRTPSPMMEIWIPSSSRTAEQTAIDAIPREVELLTRPGVSRELSLKGSSSYTEEGVAEHEWNRFLEISAARELSSQPSLAPSNTPAQPELHVSLMTAVAAPLQWLDVLGADWDDDGTGEEQRRSALTETVASLDALFAICCASYVRSGGASREKPDHTAPLMLDLVDEVFRLVCRMFLKTDRLAWISHAQQLSVRALAGTLEALQGCFPLATTAERAILLIDAIPSQFNEFSIDAAIGELVFLRDISRMPLVCHLRQGRQALALKIGMAVIDILKRANAARIGCVTSDNLVLCWGLGAQAISELISTANGEINDASMLATVFLPGWLTEVASTAFMEWYTDQVDAGPRYETSSYRSSSSFHVDAEVIGAEEQPPFGGLQRDSFQDCTMATLAMLRVGGIADNPRVINAELRACRALMAQPFSLAWPVLNACTSLACSQVLDKAATVVSSSGPQGGADSADPMTADSGQFFSLGLALLHSPGTDVTCMTDIKLGYVLTASGLRFAHMRISAIATLDAAWKRLGAGHVADKDYICVVAHHHANLGVTVVQHAVHLLSSTSGAIQALAIRLLADVAVAELQSRLGDLQRFDGHLSVGNKTTASTLAYVLSATVAEHIDSEIPHHFWHPIPRHDIPGEAAGALCLLRDSFRRLISPSPGVTAVLSLLDGVPACRRMEGVMQAAAEFGETEERMVVDLNILAEVFAAPLRLWGSQIDAGVAVVDGVDGAEVSSAAQRLFGPLDDIVAFASRFAAALRAAEQSGDWRGCFEAHELELVRCYGCYVASYTVAWDDLAALRAKSKTVEAFLKCCELQPANTRRLTLASLAILPVQRAPRYVLLLSELRRRLGEQSGVCCRGWSGNDASALAAAEASPRKKRVKYE</sequence>
<accession>F0YKY5</accession>